<comment type="caution">
    <text evidence="6">The sequence shown here is derived from an EMBL/GenBank/DDBJ whole genome shotgun (WGS) entry which is preliminary data.</text>
</comment>
<feature type="binding site" evidence="4">
    <location>
        <position position="395"/>
    </location>
    <ligand>
        <name>Mg(2+)</name>
        <dbReference type="ChEBI" id="CHEBI:18420"/>
    </ligand>
</feature>
<organism evidence="6 7">
    <name type="scientific">Symbiodinium microadriaticum</name>
    <name type="common">Dinoflagellate</name>
    <name type="synonym">Zooxanthella microadriatica</name>
    <dbReference type="NCBI Taxonomy" id="2951"/>
    <lineage>
        <taxon>Eukaryota</taxon>
        <taxon>Sar</taxon>
        <taxon>Alveolata</taxon>
        <taxon>Dinophyceae</taxon>
        <taxon>Suessiales</taxon>
        <taxon>Symbiodiniaceae</taxon>
        <taxon>Symbiodinium</taxon>
    </lineage>
</organism>
<evidence type="ECO:0000313" key="6">
    <source>
        <dbReference type="EMBL" id="OLP93346.1"/>
    </source>
</evidence>
<feature type="compositionally biased region" description="Low complexity" evidence="5">
    <location>
        <begin position="623"/>
        <end position="638"/>
    </location>
</feature>
<dbReference type="AlphaFoldDB" id="A0A1Q9DDQ1"/>
<protein>
    <submittedName>
        <fullName evidence="6">ADP-ribosylation factor-like protein 10</fullName>
    </submittedName>
</protein>
<evidence type="ECO:0000256" key="2">
    <source>
        <dbReference type="ARBA" id="ARBA00023134"/>
    </source>
</evidence>
<keyword evidence="4" id="KW-0479">Metal-binding</keyword>
<name>A0A1Q9DDQ1_SYMMI</name>
<feature type="region of interest" description="Disordered" evidence="5">
    <location>
        <begin position="108"/>
        <end position="129"/>
    </location>
</feature>
<feature type="compositionally biased region" description="Polar residues" evidence="5">
    <location>
        <begin position="605"/>
        <end position="616"/>
    </location>
</feature>
<dbReference type="PANTHER" id="PTHR46724">
    <property type="entry name" value="ADP-RIBOSYLATION FACTOR-LIKE PROTEIN 9-RELATED"/>
    <property type="match status" value="1"/>
</dbReference>
<feature type="region of interest" description="Disordered" evidence="5">
    <location>
        <begin position="597"/>
        <end position="645"/>
    </location>
</feature>
<dbReference type="InterPro" id="IPR027417">
    <property type="entry name" value="P-loop_NTPase"/>
</dbReference>
<dbReference type="OrthoDB" id="413813at2759"/>
<keyword evidence="1 3" id="KW-0547">Nucleotide-binding</keyword>
<gene>
    <name evidence="6" type="primary">Arl10</name>
    <name evidence="6" type="ORF">AK812_SmicGene24737</name>
</gene>
<dbReference type="Gene3D" id="3.40.50.300">
    <property type="entry name" value="P-loop containing nucleotide triphosphate hydrolases"/>
    <property type="match status" value="1"/>
</dbReference>
<evidence type="ECO:0000256" key="1">
    <source>
        <dbReference type="ARBA" id="ARBA00022741"/>
    </source>
</evidence>
<dbReference type="InterPro" id="IPR006689">
    <property type="entry name" value="Small_GTPase_ARF/SAR"/>
</dbReference>
<evidence type="ECO:0000256" key="4">
    <source>
        <dbReference type="PIRSR" id="PIRSR606689-2"/>
    </source>
</evidence>
<feature type="binding site" evidence="3">
    <location>
        <position position="422"/>
    </location>
    <ligand>
        <name>GTP</name>
        <dbReference type="ChEBI" id="CHEBI:37565"/>
    </ligand>
</feature>
<keyword evidence="4" id="KW-0460">Magnesium</keyword>
<keyword evidence="7" id="KW-1185">Reference proteome</keyword>
<dbReference type="GO" id="GO:0003924">
    <property type="term" value="F:GTPase activity"/>
    <property type="evidence" value="ECO:0007669"/>
    <property type="project" value="InterPro"/>
</dbReference>
<dbReference type="GO" id="GO:0046872">
    <property type="term" value="F:metal ion binding"/>
    <property type="evidence" value="ECO:0007669"/>
    <property type="project" value="UniProtKB-KW"/>
</dbReference>
<feature type="binding site" evidence="3">
    <location>
        <begin position="366"/>
        <end position="373"/>
    </location>
    <ligand>
        <name>GTP</name>
        <dbReference type="ChEBI" id="CHEBI:37565"/>
    </ligand>
</feature>
<reference evidence="6 7" key="1">
    <citation type="submission" date="2016-02" db="EMBL/GenBank/DDBJ databases">
        <title>Genome analysis of coral dinoflagellate symbionts highlights evolutionary adaptations to a symbiotic lifestyle.</title>
        <authorList>
            <person name="Aranda M."/>
            <person name="Li Y."/>
            <person name="Liew Y.J."/>
            <person name="Baumgarten S."/>
            <person name="Simakov O."/>
            <person name="Wilson M."/>
            <person name="Piel J."/>
            <person name="Ashoor H."/>
            <person name="Bougouffa S."/>
            <person name="Bajic V.B."/>
            <person name="Ryu T."/>
            <person name="Ravasi T."/>
            <person name="Bayer T."/>
            <person name="Micklem G."/>
            <person name="Kim H."/>
            <person name="Bhak J."/>
            <person name="Lajeunesse T.C."/>
            <person name="Voolstra C.R."/>
        </authorList>
    </citation>
    <scope>NUCLEOTIDE SEQUENCE [LARGE SCALE GENOMIC DNA]</scope>
    <source>
        <strain evidence="6 7">CCMP2467</strain>
    </source>
</reference>
<dbReference type="Pfam" id="PF00025">
    <property type="entry name" value="Arf"/>
    <property type="match status" value="1"/>
</dbReference>
<keyword evidence="2 3" id="KW-0342">GTP-binding</keyword>
<sequence length="761" mass="83983">MEAVRRAAAQICRRPTAGVVKAYCDGINTSSIAKGKGEEVPLKTAVTLREPIALSPQMQLLDNGRHPKGIAFERVEGREDQARYGELVKVEFDLESIPSTRLELGSAELEDLDLGQGPRRQERSSPPVGPSYLLTILAPELRQKLRAALHDDNWQYNWINAQFRGGKQRCYAPTGSRMASEDEADLRDSLKHVAKTPTPGTLYALNLDVFFGLEGVLFLPYGLGRGGGQTDLDAARALLVQLVSSLPRLPFFVQQCSHFMRTVWNKAQCWTKKLTAPSVFKWGTLPDWEPHRGAVSLVTFNPGPFLCWELAGPWGPPDFHPCCGPRLPGIYGLAGFMVCCVWPCRAWMTREPRRALMGTRQVLLLGLDGVGKSAFLWLCENRHSQRLPAERLVPTMGVQKLTRAEVPCKQGFVNLDFTEIGGNMRLREYWQHYLRPSLSLVVFFVDARVEDALDALGRLAGSLRRMAPEASLVIVSVKSNVEVLRVSIAALRARYPELPEARLATSGLHLEDGARPHANALLQEIADIVTAGAAMHAFRACAVLSQGLAWILWGEMYAIQTTPCCNASTSRLSTSATFAVMEASTLQARVLEKLQATGQPAARGSASSRLPTQTVSNRRRQVSESSSSEDGFGYSSSDSESDKELRLDVRSTQVDLLKASRICSRRDLTNCLRKRRRLLQISLAALIVTALSFVAFAAYELEQTEQLGGSLQQAAPRWRTDDLPQQAWLAAGWGLPPVMRESRPGDGLRSNNSYHAAEIKA</sequence>
<feature type="binding site" evidence="4">
    <location>
        <position position="373"/>
    </location>
    <ligand>
        <name>Mg(2+)</name>
        <dbReference type="ChEBI" id="CHEBI:18420"/>
    </ligand>
</feature>
<accession>A0A1Q9DDQ1</accession>
<dbReference type="GO" id="GO:0005525">
    <property type="term" value="F:GTP binding"/>
    <property type="evidence" value="ECO:0007669"/>
    <property type="project" value="UniProtKB-KW"/>
</dbReference>
<evidence type="ECO:0000256" key="5">
    <source>
        <dbReference type="SAM" id="MobiDB-lite"/>
    </source>
</evidence>
<dbReference type="SUPFAM" id="SSF52540">
    <property type="entry name" value="P-loop containing nucleoside triphosphate hydrolases"/>
    <property type="match status" value="1"/>
</dbReference>
<proteinExistence type="predicted"/>
<evidence type="ECO:0000256" key="3">
    <source>
        <dbReference type="PIRSR" id="PIRSR606689-1"/>
    </source>
</evidence>
<dbReference type="EMBL" id="LSRX01000585">
    <property type="protein sequence ID" value="OLP93346.1"/>
    <property type="molecule type" value="Genomic_DNA"/>
</dbReference>
<dbReference type="InterPro" id="IPR053254">
    <property type="entry name" value="Arf-like_GTPase"/>
</dbReference>
<dbReference type="Proteomes" id="UP000186817">
    <property type="component" value="Unassembled WGS sequence"/>
</dbReference>
<evidence type="ECO:0000313" key="7">
    <source>
        <dbReference type="Proteomes" id="UP000186817"/>
    </source>
</evidence>